<accession>A0AAD7A831</accession>
<organism evidence="2 3">
    <name type="scientific">Mycena albidolilacea</name>
    <dbReference type="NCBI Taxonomy" id="1033008"/>
    <lineage>
        <taxon>Eukaryota</taxon>
        <taxon>Fungi</taxon>
        <taxon>Dikarya</taxon>
        <taxon>Basidiomycota</taxon>
        <taxon>Agaricomycotina</taxon>
        <taxon>Agaricomycetes</taxon>
        <taxon>Agaricomycetidae</taxon>
        <taxon>Agaricales</taxon>
        <taxon>Marasmiineae</taxon>
        <taxon>Mycenaceae</taxon>
        <taxon>Mycena</taxon>
    </lineage>
</organism>
<comment type="caution">
    <text evidence="2">The sequence shown here is derived from an EMBL/GenBank/DDBJ whole genome shotgun (WGS) entry which is preliminary data.</text>
</comment>
<dbReference type="Proteomes" id="UP001218218">
    <property type="component" value="Unassembled WGS sequence"/>
</dbReference>
<keyword evidence="3" id="KW-1185">Reference proteome</keyword>
<evidence type="ECO:0000313" key="3">
    <source>
        <dbReference type="Proteomes" id="UP001218218"/>
    </source>
</evidence>
<feature type="compositionally biased region" description="Low complexity" evidence="1">
    <location>
        <begin position="151"/>
        <end position="161"/>
    </location>
</feature>
<feature type="compositionally biased region" description="Polar residues" evidence="1">
    <location>
        <begin position="167"/>
        <end position="183"/>
    </location>
</feature>
<proteinExistence type="predicted"/>
<protein>
    <submittedName>
        <fullName evidence="2">Uncharacterized protein</fullName>
    </submittedName>
</protein>
<name>A0AAD7A831_9AGAR</name>
<feature type="compositionally biased region" description="Low complexity" evidence="1">
    <location>
        <begin position="120"/>
        <end position="133"/>
    </location>
</feature>
<dbReference type="EMBL" id="JARIHO010000013">
    <property type="protein sequence ID" value="KAJ7351534.1"/>
    <property type="molecule type" value="Genomic_DNA"/>
</dbReference>
<sequence>MDIITRLGNVKRYFVCFPRFFLFFFYLLKPFQEGYREQFLTPSLEVERFLYTVSKVAVALAKHFENLFEPDKHPLADFSCFLALKPEPSIVKTLLRCSMNVSRLMGPSVSRAWLSARPLRPSATPLTTPTTRTPSPPCPTRVRLRHRPRPRTASTPTAPRTKVLPTNVASPIGLSSSPMLRNGTTRTTTSLRRRRRPSPRSPQSPPARARPKPRQQLLLRLLPHCDAGRLASPGWREVHSDILSGTAKCKGYQIYGRTFRFFLYFV</sequence>
<dbReference type="AlphaFoldDB" id="A0AAD7A831"/>
<reference evidence="2" key="1">
    <citation type="submission" date="2023-03" db="EMBL/GenBank/DDBJ databases">
        <title>Massive genome expansion in bonnet fungi (Mycena s.s.) driven by repeated elements and novel gene families across ecological guilds.</title>
        <authorList>
            <consortium name="Lawrence Berkeley National Laboratory"/>
            <person name="Harder C.B."/>
            <person name="Miyauchi S."/>
            <person name="Viragh M."/>
            <person name="Kuo A."/>
            <person name="Thoen E."/>
            <person name="Andreopoulos B."/>
            <person name="Lu D."/>
            <person name="Skrede I."/>
            <person name="Drula E."/>
            <person name="Henrissat B."/>
            <person name="Morin E."/>
            <person name="Kohler A."/>
            <person name="Barry K."/>
            <person name="LaButti K."/>
            <person name="Morin E."/>
            <person name="Salamov A."/>
            <person name="Lipzen A."/>
            <person name="Mereny Z."/>
            <person name="Hegedus B."/>
            <person name="Baldrian P."/>
            <person name="Stursova M."/>
            <person name="Weitz H."/>
            <person name="Taylor A."/>
            <person name="Grigoriev I.V."/>
            <person name="Nagy L.G."/>
            <person name="Martin F."/>
            <person name="Kauserud H."/>
        </authorList>
    </citation>
    <scope>NUCLEOTIDE SEQUENCE</scope>
    <source>
        <strain evidence="2">CBHHK002</strain>
    </source>
</reference>
<evidence type="ECO:0000256" key="1">
    <source>
        <dbReference type="SAM" id="MobiDB-lite"/>
    </source>
</evidence>
<evidence type="ECO:0000313" key="2">
    <source>
        <dbReference type="EMBL" id="KAJ7351534.1"/>
    </source>
</evidence>
<feature type="region of interest" description="Disordered" evidence="1">
    <location>
        <begin position="120"/>
        <end position="214"/>
    </location>
</feature>
<gene>
    <name evidence="2" type="ORF">DFH08DRAFT_860656</name>
</gene>